<organism evidence="2 3">
    <name type="scientific">Puccinia coronata f. sp. avenae</name>
    <dbReference type="NCBI Taxonomy" id="200324"/>
    <lineage>
        <taxon>Eukaryota</taxon>
        <taxon>Fungi</taxon>
        <taxon>Dikarya</taxon>
        <taxon>Basidiomycota</taxon>
        <taxon>Pucciniomycotina</taxon>
        <taxon>Pucciniomycetes</taxon>
        <taxon>Pucciniales</taxon>
        <taxon>Pucciniaceae</taxon>
        <taxon>Puccinia</taxon>
    </lineage>
</organism>
<dbReference type="Proteomes" id="UP000235388">
    <property type="component" value="Unassembled WGS sequence"/>
</dbReference>
<evidence type="ECO:0000313" key="3">
    <source>
        <dbReference type="Proteomes" id="UP000235388"/>
    </source>
</evidence>
<name>A0A2N5VDG6_9BASI</name>
<feature type="region of interest" description="Disordered" evidence="1">
    <location>
        <begin position="1"/>
        <end position="31"/>
    </location>
</feature>
<gene>
    <name evidence="2" type="ORF">PCANC_09403</name>
</gene>
<feature type="compositionally biased region" description="Polar residues" evidence="1">
    <location>
        <begin position="21"/>
        <end position="31"/>
    </location>
</feature>
<dbReference type="EMBL" id="PGCJ01000106">
    <property type="protein sequence ID" value="PLW48011.1"/>
    <property type="molecule type" value="Genomic_DNA"/>
</dbReference>
<reference evidence="2 3" key="1">
    <citation type="submission" date="2017-11" db="EMBL/GenBank/DDBJ databases">
        <title>De novo assembly and phasing of dikaryotic genomes from two isolates of Puccinia coronata f. sp. avenae, the causal agent of oat crown rust.</title>
        <authorList>
            <person name="Miller M.E."/>
            <person name="Zhang Y."/>
            <person name="Omidvar V."/>
            <person name="Sperschneider J."/>
            <person name="Schwessinger B."/>
            <person name="Raley C."/>
            <person name="Palmer J.M."/>
            <person name="Garnica D."/>
            <person name="Upadhyaya N."/>
            <person name="Rathjen J."/>
            <person name="Taylor J.M."/>
            <person name="Park R.F."/>
            <person name="Dodds P.N."/>
            <person name="Hirsch C.D."/>
            <person name="Kianian S.F."/>
            <person name="Figueroa M."/>
        </authorList>
    </citation>
    <scope>NUCLEOTIDE SEQUENCE [LARGE SCALE GENOMIC DNA]</scope>
    <source>
        <strain evidence="2">12NC29</strain>
    </source>
</reference>
<keyword evidence="3" id="KW-1185">Reference proteome</keyword>
<protein>
    <submittedName>
        <fullName evidence="2">Uncharacterized protein</fullName>
    </submittedName>
</protein>
<accession>A0A2N5VDG6</accession>
<sequence>MPSQPEQGDGSRHLLWDLEQETPNHNASTNPERVRVNLAVLSLCSKFPAASVHKRLSTTGSILYVRHITRATLIPTIPIFCTYRPQPHLLTTISASQIHTQEDPTSNP</sequence>
<evidence type="ECO:0000256" key="1">
    <source>
        <dbReference type="SAM" id="MobiDB-lite"/>
    </source>
</evidence>
<comment type="caution">
    <text evidence="2">The sequence shown here is derived from an EMBL/GenBank/DDBJ whole genome shotgun (WGS) entry which is preliminary data.</text>
</comment>
<dbReference type="AlphaFoldDB" id="A0A2N5VDG6"/>
<proteinExistence type="predicted"/>
<evidence type="ECO:0000313" key="2">
    <source>
        <dbReference type="EMBL" id="PLW48011.1"/>
    </source>
</evidence>